<evidence type="ECO:0000313" key="16">
    <source>
        <dbReference type="EMBL" id="CAH1791162.1"/>
    </source>
</evidence>
<evidence type="ECO:0000256" key="7">
    <source>
        <dbReference type="ARBA" id="ARBA00022763"/>
    </source>
</evidence>
<evidence type="ECO:0000256" key="4">
    <source>
        <dbReference type="ARBA" id="ARBA00022618"/>
    </source>
</evidence>
<keyword evidence="5 15" id="KW-0053">Apoptosis</keyword>
<dbReference type="PANTHER" id="PTHR15189:SF7">
    <property type="entry name" value="BRISC AND BRCA1-A COMPLEX MEMBER 2"/>
    <property type="match status" value="1"/>
</dbReference>
<dbReference type="GO" id="GO:0051301">
    <property type="term" value="P:cell division"/>
    <property type="evidence" value="ECO:0007669"/>
    <property type="project" value="UniProtKB-UniRule"/>
</dbReference>
<evidence type="ECO:0000256" key="14">
    <source>
        <dbReference type="ARBA" id="ARBA00025766"/>
    </source>
</evidence>
<dbReference type="GO" id="GO:0045739">
    <property type="term" value="P:positive regulation of DNA repair"/>
    <property type="evidence" value="ECO:0007669"/>
    <property type="project" value="UniProtKB-UniRule"/>
</dbReference>
<dbReference type="GO" id="GO:0006915">
    <property type="term" value="P:apoptotic process"/>
    <property type="evidence" value="ECO:0007669"/>
    <property type="project" value="UniProtKB-UniRule"/>
</dbReference>
<evidence type="ECO:0000256" key="1">
    <source>
        <dbReference type="ARBA" id="ARBA00004123"/>
    </source>
</evidence>
<comment type="domain">
    <text evidence="15">Contains 2 ubiquitin-conjugating enzyme family-like (UEV-like) regions. These regions lack the critical Cys residues required for ubiquitination but retain the ability to bind ubiquitin.</text>
</comment>
<dbReference type="GO" id="GO:0070552">
    <property type="term" value="C:BRISC complex"/>
    <property type="evidence" value="ECO:0007669"/>
    <property type="project" value="UniProtKB-UniRule"/>
</dbReference>
<proteinExistence type="inferred from homology"/>
<dbReference type="GO" id="GO:0005737">
    <property type="term" value="C:cytoplasm"/>
    <property type="evidence" value="ECO:0007669"/>
    <property type="project" value="UniProtKB-SubCell"/>
</dbReference>
<keyword evidence="10 15" id="KW-0156">Chromatin regulator</keyword>
<dbReference type="Proteomes" id="UP000749559">
    <property type="component" value="Unassembled WGS sequence"/>
</dbReference>
<reference evidence="16" key="1">
    <citation type="submission" date="2022-03" db="EMBL/GenBank/DDBJ databases">
        <authorList>
            <person name="Martin C."/>
        </authorList>
    </citation>
    <scope>NUCLEOTIDE SEQUENCE</scope>
</reference>
<keyword evidence="3 15" id="KW-0963">Cytoplasm</keyword>
<keyword evidence="7 15" id="KW-0227">DNA damage</keyword>
<keyword evidence="8 15" id="KW-0498">Mitosis</keyword>
<keyword evidence="9 15" id="KW-0833">Ubl conjugation pathway</keyword>
<evidence type="ECO:0000256" key="6">
    <source>
        <dbReference type="ARBA" id="ARBA00022737"/>
    </source>
</evidence>
<protein>
    <recommendedName>
        <fullName evidence="2 15">BRISC and BRCA1-A complex member 2</fullName>
    </recommendedName>
</protein>
<comment type="similarity">
    <text evidence="14 15">Belongs to the BABAM2 family.</text>
</comment>
<evidence type="ECO:0000256" key="12">
    <source>
        <dbReference type="ARBA" id="ARBA00023242"/>
    </source>
</evidence>
<keyword evidence="11 15" id="KW-0234">DNA repair</keyword>
<comment type="function">
    <text evidence="15">May play a role in homeostasis or cellular differentiation in cells of neural, epithelial and germline origins. May also act as a death receptor-associated anti-apoptotic protein, which inhibits the mitochondrial apoptotic pathway.</text>
</comment>
<evidence type="ECO:0000313" key="17">
    <source>
        <dbReference type="Proteomes" id="UP000749559"/>
    </source>
</evidence>
<comment type="subunit">
    <text evidence="15">Component of the ARISC complex. Component of the BRCA1-A complex. Component of the BRISC complex. Binds polyubiquitin.</text>
</comment>
<keyword evidence="13 15" id="KW-0131">Cell cycle</keyword>
<evidence type="ECO:0000256" key="15">
    <source>
        <dbReference type="RuleBase" id="RU368019"/>
    </source>
</evidence>
<accession>A0A8J1U3N2</accession>
<comment type="caution">
    <text evidence="16">The sequence shown here is derived from an EMBL/GenBank/DDBJ whole genome shotgun (WGS) entry which is preliminary data.</text>
</comment>
<dbReference type="OrthoDB" id="538811at2759"/>
<dbReference type="CDD" id="cd23664">
    <property type="entry name" value="BRE"/>
    <property type="match status" value="1"/>
</dbReference>
<evidence type="ECO:0000256" key="10">
    <source>
        <dbReference type="ARBA" id="ARBA00022853"/>
    </source>
</evidence>
<dbReference type="Pfam" id="PF06113">
    <property type="entry name" value="BRE"/>
    <property type="match status" value="1"/>
</dbReference>
<keyword evidence="4 15" id="KW-0132">Cell division</keyword>
<keyword evidence="17" id="KW-1185">Reference proteome</keyword>
<evidence type="ECO:0000256" key="11">
    <source>
        <dbReference type="ARBA" id="ARBA00023204"/>
    </source>
</evidence>
<dbReference type="GO" id="GO:0070531">
    <property type="term" value="C:BRCA1-A complex"/>
    <property type="evidence" value="ECO:0007669"/>
    <property type="project" value="UniProtKB-UniRule"/>
</dbReference>
<gene>
    <name evidence="16" type="ORF">OFUS_LOCUS16279</name>
</gene>
<dbReference type="InterPro" id="IPR010358">
    <property type="entry name" value="BRE"/>
</dbReference>
<comment type="subcellular location">
    <subcellularLocation>
        <location evidence="15">Cytoplasm</location>
    </subcellularLocation>
    <subcellularLocation>
        <location evidence="1 15">Nucleus</location>
    </subcellularLocation>
    <text evidence="15">Localizes at sites of DNA damage at double-strand breaks (DSBs).</text>
</comment>
<dbReference type="GO" id="GO:0006325">
    <property type="term" value="P:chromatin organization"/>
    <property type="evidence" value="ECO:0007669"/>
    <property type="project" value="UniProtKB-UniRule"/>
</dbReference>
<dbReference type="AlphaFoldDB" id="A0A8J1U3N2"/>
<evidence type="ECO:0000256" key="13">
    <source>
        <dbReference type="ARBA" id="ARBA00023306"/>
    </source>
</evidence>
<dbReference type="PANTHER" id="PTHR15189">
    <property type="entry name" value="BRISC AND BRCA1-A COMPLEX MEMBER 2"/>
    <property type="match status" value="1"/>
</dbReference>
<keyword evidence="12 15" id="KW-0539">Nucleus</keyword>
<name>A0A8J1U3N2_OWEFU</name>
<organism evidence="16 17">
    <name type="scientific">Owenia fusiformis</name>
    <name type="common">Polychaete worm</name>
    <dbReference type="NCBI Taxonomy" id="6347"/>
    <lineage>
        <taxon>Eukaryota</taxon>
        <taxon>Metazoa</taxon>
        <taxon>Spiralia</taxon>
        <taxon>Lophotrochozoa</taxon>
        <taxon>Annelida</taxon>
        <taxon>Polychaeta</taxon>
        <taxon>Sedentaria</taxon>
        <taxon>Canalipalpata</taxon>
        <taxon>Sabellida</taxon>
        <taxon>Oweniida</taxon>
        <taxon>Oweniidae</taxon>
        <taxon>Owenia</taxon>
    </lineage>
</organism>
<sequence>MGASVIGKFEPQIGNYVECLLTEGKIGICEGNIRLTDITSGCNTLQVEKGPCCDRFKMLLPYGGHSITWEVLFNSCYPEEPPDFIFGNDEQFFLPDLFNLVSLLEWDHTDPKSLLYVVQELLDQYKSYQHNLIEAESRLKFEYQSIAEELGKDAIEVHVMKKGQYKIGPISFLIKLDVDFSRIPAYLTKDNPGEDSAVLLVNFSSSEGGRVTSQLYLSPRVEVALGGSAGLRIPSFPSNGCMIDYVPSIKTLLTNKVDQTCETYEKRKEYVSAFLSHYGRSVQEYDTESFSKLTFLFDWRNFSFLVSIDIPRSFPQDCPTFTFHSVYHELNGLPYSMKKSTYPYSPRWKGTEMAERARAVILETVEVFQQNSIKEGSAT</sequence>
<dbReference type="GO" id="GO:0031593">
    <property type="term" value="F:polyubiquitin modification-dependent protein binding"/>
    <property type="evidence" value="ECO:0007669"/>
    <property type="project" value="UniProtKB-UniRule"/>
</dbReference>
<dbReference type="GO" id="GO:0010212">
    <property type="term" value="P:response to ionizing radiation"/>
    <property type="evidence" value="ECO:0007669"/>
    <property type="project" value="UniProtKB-UniRule"/>
</dbReference>
<keyword evidence="6" id="KW-0677">Repeat</keyword>
<evidence type="ECO:0000256" key="3">
    <source>
        <dbReference type="ARBA" id="ARBA00022490"/>
    </source>
</evidence>
<dbReference type="GO" id="GO:0007095">
    <property type="term" value="P:mitotic G2 DNA damage checkpoint signaling"/>
    <property type="evidence" value="ECO:0007669"/>
    <property type="project" value="UniProtKB-UniRule"/>
</dbReference>
<evidence type="ECO:0000256" key="8">
    <source>
        <dbReference type="ARBA" id="ARBA00022776"/>
    </source>
</evidence>
<evidence type="ECO:0000256" key="9">
    <source>
        <dbReference type="ARBA" id="ARBA00022786"/>
    </source>
</evidence>
<dbReference type="EMBL" id="CAIIXF020000008">
    <property type="protein sequence ID" value="CAH1791162.1"/>
    <property type="molecule type" value="Genomic_DNA"/>
</dbReference>
<evidence type="ECO:0000256" key="5">
    <source>
        <dbReference type="ARBA" id="ARBA00022703"/>
    </source>
</evidence>
<evidence type="ECO:0000256" key="2">
    <source>
        <dbReference type="ARBA" id="ARBA00019438"/>
    </source>
</evidence>
<dbReference type="GO" id="GO:0006302">
    <property type="term" value="P:double-strand break repair"/>
    <property type="evidence" value="ECO:0007669"/>
    <property type="project" value="UniProtKB-UniRule"/>
</dbReference>